<organism evidence="1 2">
    <name type="scientific">Senna tora</name>
    <dbReference type="NCBI Taxonomy" id="362788"/>
    <lineage>
        <taxon>Eukaryota</taxon>
        <taxon>Viridiplantae</taxon>
        <taxon>Streptophyta</taxon>
        <taxon>Embryophyta</taxon>
        <taxon>Tracheophyta</taxon>
        <taxon>Spermatophyta</taxon>
        <taxon>Magnoliopsida</taxon>
        <taxon>eudicotyledons</taxon>
        <taxon>Gunneridae</taxon>
        <taxon>Pentapetalae</taxon>
        <taxon>rosids</taxon>
        <taxon>fabids</taxon>
        <taxon>Fabales</taxon>
        <taxon>Fabaceae</taxon>
        <taxon>Caesalpinioideae</taxon>
        <taxon>Cassia clade</taxon>
        <taxon>Senna</taxon>
    </lineage>
</organism>
<accession>A0A834XGY1</accession>
<name>A0A834XGY1_9FABA</name>
<comment type="caution">
    <text evidence="1">The sequence shown here is derived from an EMBL/GenBank/DDBJ whole genome shotgun (WGS) entry which is preliminary data.</text>
</comment>
<dbReference type="EMBL" id="JAAIUW010000001">
    <property type="protein sequence ID" value="KAF7844887.1"/>
    <property type="molecule type" value="Genomic_DNA"/>
</dbReference>
<reference evidence="1" key="1">
    <citation type="submission" date="2020-09" db="EMBL/GenBank/DDBJ databases">
        <title>Genome-Enabled Discovery of Anthraquinone Biosynthesis in Senna tora.</title>
        <authorList>
            <person name="Kang S.-H."/>
            <person name="Pandey R.P."/>
            <person name="Lee C.-M."/>
            <person name="Sim J.-S."/>
            <person name="Jeong J.-T."/>
            <person name="Choi B.-S."/>
            <person name="Jung M."/>
            <person name="Ginzburg D."/>
            <person name="Zhao K."/>
            <person name="Won S.Y."/>
            <person name="Oh T.-J."/>
            <person name="Yu Y."/>
            <person name="Kim N.-H."/>
            <person name="Lee O.R."/>
            <person name="Lee T.-H."/>
            <person name="Bashyal P."/>
            <person name="Kim T.-S."/>
            <person name="Lee W.-H."/>
            <person name="Kawkins C."/>
            <person name="Kim C.-K."/>
            <person name="Kim J.S."/>
            <person name="Ahn B.O."/>
            <person name="Rhee S.Y."/>
            <person name="Sohng J.K."/>
        </authorList>
    </citation>
    <scope>NUCLEOTIDE SEQUENCE</scope>
    <source>
        <tissue evidence="1">Leaf</tissue>
    </source>
</reference>
<keyword evidence="2" id="KW-1185">Reference proteome</keyword>
<dbReference type="AlphaFoldDB" id="A0A834XGY1"/>
<proteinExistence type="predicted"/>
<dbReference type="Proteomes" id="UP000634136">
    <property type="component" value="Unassembled WGS sequence"/>
</dbReference>
<evidence type="ECO:0000313" key="1">
    <source>
        <dbReference type="EMBL" id="KAF7844887.1"/>
    </source>
</evidence>
<gene>
    <name evidence="1" type="ORF">G2W53_001792</name>
</gene>
<sequence length="32" mass="3576">MLAERILKGVGSLRAEIARLLAEIVKVKKEIK</sequence>
<protein>
    <submittedName>
        <fullName evidence="1">Uncharacterized protein</fullName>
    </submittedName>
</protein>
<evidence type="ECO:0000313" key="2">
    <source>
        <dbReference type="Proteomes" id="UP000634136"/>
    </source>
</evidence>